<dbReference type="Proteomes" id="UP000322084">
    <property type="component" value="Unassembled WGS sequence"/>
</dbReference>
<dbReference type="PANTHER" id="PTHR12318">
    <property type="entry name" value="TESTOSTERONE-REGULATED PROTEIN RP2"/>
    <property type="match status" value="1"/>
</dbReference>
<dbReference type="EMBL" id="BKCL01000001">
    <property type="protein sequence ID" value="GEQ96713.1"/>
    <property type="molecule type" value="Genomic_DNA"/>
</dbReference>
<dbReference type="Gene3D" id="3.90.79.10">
    <property type="entry name" value="Nucleoside Triphosphate Pyrophosphohydrolase"/>
    <property type="match status" value="1"/>
</dbReference>
<evidence type="ECO:0000259" key="7">
    <source>
        <dbReference type="PROSITE" id="PS51462"/>
    </source>
</evidence>
<evidence type="ECO:0000256" key="4">
    <source>
        <dbReference type="ARBA" id="ARBA00022801"/>
    </source>
</evidence>
<name>A0A5A7MNJ2_9PROT</name>
<keyword evidence="3" id="KW-0479">Metal-binding</keyword>
<reference evidence="8 9" key="1">
    <citation type="submission" date="2019-09" db="EMBL/GenBank/DDBJ databases">
        <title>NBRP : Genome information of microbial organism related human and environment.</title>
        <authorList>
            <person name="Hattori M."/>
            <person name="Oshima K."/>
            <person name="Inaba H."/>
            <person name="Suda W."/>
            <person name="Sakamoto M."/>
            <person name="Iino T."/>
            <person name="Kitahara M."/>
            <person name="Oshida Y."/>
            <person name="Iida T."/>
            <person name="Kudo T."/>
            <person name="Itoh T."/>
            <person name="Ohkuma M."/>
        </authorList>
    </citation>
    <scope>NUCLEOTIDE SEQUENCE [LARGE SCALE GENOMIC DNA]</scope>
    <source>
        <strain evidence="8 9">Hi-2</strain>
    </source>
</reference>
<evidence type="ECO:0000256" key="6">
    <source>
        <dbReference type="ARBA" id="ARBA00023211"/>
    </source>
</evidence>
<dbReference type="GO" id="GO:0016818">
    <property type="term" value="F:hydrolase activity, acting on acid anhydrides, in phosphorus-containing anhydrides"/>
    <property type="evidence" value="ECO:0007669"/>
    <property type="project" value="InterPro"/>
</dbReference>
<dbReference type="PROSITE" id="PS51462">
    <property type="entry name" value="NUDIX"/>
    <property type="match status" value="1"/>
</dbReference>
<keyword evidence="5" id="KW-0460">Magnesium</keyword>
<protein>
    <submittedName>
        <fullName evidence="8">NUDIX hydrolase</fullName>
    </submittedName>
</protein>
<dbReference type="InterPro" id="IPR000086">
    <property type="entry name" value="NUDIX_hydrolase_dom"/>
</dbReference>
<dbReference type="PANTHER" id="PTHR12318:SF0">
    <property type="entry name" value="ACYL-COENZYME A DIPHOSPHATASE NUDT19"/>
    <property type="match status" value="1"/>
</dbReference>
<sequence length="287" mass="32170">MIWPQGFTPVNAEPAASVLLIRDGGQGLEVLMVERSRAMTFASGMLVFPGGRVDAADKSTALLQATDHNGRTGRRLPRDWPFRVAAIREVFEETGLICARTGVRNRLPAEQQRQRLARSYRRRLHQGALSFKSLIRIAGLRLPLADLMPFAHWITPELSPKRFDTRFYLARAPYDQKASSDGIENLHLEWRRPCDLLAAWDAGVQPLMFPTRLNLMKLARADTVADALRQTRQTPIITVTPEIVGTGKRRLVIPEEAGFGLTIATQHDLYPIERSLVSDEAKSALEL</sequence>
<comment type="cofactor">
    <cofactor evidence="2">
        <name>Mg(2+)</name>
        <dbReference type="ChEBI" id="CHEBI:18420"/>
    </cofactor>
</comment>
<dbReference type="CDD" id="cd18870">
    <property type="entry name" value="NUDIX_AcylCoAdiphos_Nudt19"/>
    <property type="match status" value="1"/>
</dbReference>
<evidence type="ECO:0000256" key="5">
    <source>
        <dbReference type="ARBA" id="ARBA00022842"/>
    </source>
</evidence>
<dbReference type="InterPro" id="IPR039121">
    <property type="entry name" value="NUDT19"/>
</dbReference>
<feature type="domain" description="Nudix hydrolase" evidence="7">
    <location>
        <begin position="11"/>
        <end position="213"/>
    </location>
</feature>
<accession>A0A5A7MNJ2</accession>
<evidence type="ECO:0000256" key="1">
    <source>
        <dbReference type="ARBA" id="ARBA00001936"/>
    </source>
</evidence>
<comment type="cofactor">
    <cofactor evidence="1">
        <name>Mn(2+)</name>
        <dbReference type="ChEBI" id="CHEBI:29035"/>
    </cofactor>
</comment>
<dbReference type="InterPro" id="IPR015797">
    <property type="entry name" value="NUDIX_hydrolase-like_dom_sf"/>
</dbReference>
<dbReference type="SUPFAM" id="SSF55811">
    <property type="entry name" value="Nudix"/>
    <property type="match status" value="1"/>
</dbReference>
<comment type="caution">
    <text evidence="8">The sequence shown here is derived from an EMBL/GenBank/DDBJ whole genome shotgun (WGS) entry which is preliminary data.</text>
</comment>
<evidence type="ECO:0000256" key="2">
    <source>
        <dbReference type="ARBA" id="ARBA00001946"/>
    </source>
</evidence>
<dbReference type="Pfam" id="PF00293">
    <property type="entry name" value="NUDIX"/>
    <property type="match status" value="1"/>
</dbReference>
<evidence type="ECO:0000313" key="8">
    <source>
        <dbReference type="EMBL" id="GEQ96713.1"/>
    </source>
</evidence>
<organism evidence="8 9">
    <name type="scientific">Iodidimonas gelatinilytica</name>
    <dbReference type="NCBI Taxonomy" id="1236966"/>
    <lineage>
        <taxon>Bacteria</taxon>
        <taxon>Pseudomonadati</taxon>
        <taxon>Pseudomonadota</taxon>
        <taxon>Alphaproteobacteria</taxon>
        <taxon>Iodidimonadales</taxon>
        <taxon>Iodidimonadaceae</taxon>
        <taxon>Iodidimonas</taxon>
    </lineage>
</organism>
<evidence type="ECO:0000313" key="9">
    <source>
        <dbReference type="Proteomes" id="UP000322084"/>
    </source>
</evidence>
<dbReference type="RefSeq" id="WP_149999334.1">
    <property type="nucleotide sequence ID" value="NZ_BKCL01000001.1"/>
</dbReference>
<keyword evidence="4 8" id="KW-0378">Hydrolase</keyword>
<dbReference type="AlphaFoldDB" id="A0A5A7MNJ2"/>
<keyword evidence="6" id="KW-0464">Manganese</keyword>
<gene>
    <name evidence="8" type="ORF">JCM17844_03500</name>
</gene>
<proteinExistence type="predicted"/>
<evidence type="ECO:0000256" key="3">
    <source>
        <dbReference type="ARBA" id="ARBA00022723"/>
    </source>
</evidence>
<dbReference type="GO" id="GO:0046872">
    <property type="term" value="F:metal ion binding"/>
    <property type="evidence" value="ECO:0007669"/>
    <property type="project" value="UniProtKB-KW"/>
</dbReference>